<dbReference type="CDD" id="cd03443">
    <property type="entry name" value="PaaI_thioesterase"/>
    <property type="match status" value="1"/>
</dbReference>
<reference evidence="2 3" key="1">
    <citation type="submission" date="2024-06" db="EMBL/GenBank/DDBJ databases">
        <title>Complete genome of Phlyctema vagabunda strain 19-DSS-EL-015.</title>
        <authorList>
            <person name="Fiorenzani C."/>
        </authorList>
    </citation>
    <scope>NUCLEOTIDE SEQUENCE [LARGE SCALE GENOMIC DNA]</scope>
    <source>
        <strain evidence="2 3">19-DSS-EL-015</strain>
    </source>
</reference>
<evidence type="ECO:0000313" key="3">
    <source>
        <dbReference type="Proteomes" id="UP001629113"/>
    </source>
</evidence>
<organism evidence="2 3">
    <name type="scientific">Phlyctema vagabunda</name>
    <dbReference type="NCBI Taxonomy" id="108571"/>
    <lineage>
        <taxon>Eukaryota</taxon>
        <taxon>Fungi</taxon>
        <taxon>Dikarya</taxon>
        <taxon>Ascomycota</taxon>
        <taxon>Pezizomycotina</taxon>
        <taxon>Leotiomycetes</taxon>
        <taxon>Helotiales</taxon>
        <taxon>Dermateaceae</taxon>
        <taxon>Phlyctema</taxon>
    </lineage>
</organism>
<comment type="caution">
    <text evidence="2">The sequence shown here is derived from an EMBL/GenBank/DDBJ whole genome shotgun (WGS) entry which is preliminary data.</text>
</comment>
<dbReference type="PANTHER" id="PTHR47260:SF6">
    <property type="entry name" value="THIOESTERASE DOMAIN-CONTAINING PROTEIN"/>
    <property type="match status" value="1"/>
</dbReference>
<evidence type="ECO:0000259" key="1">
    <source>
        <dbReference type="Pfam" id="PF03061"/>
    </source>
</evidence>
<accession>A0ABR4P9E8</accession>
<dbReference type="InterPro" id="IPR029069">
    <property type="entry name" value="HotDog_dom_sf"/>
</dbReference>
<keyword evidence="3" id="KW-1185">Reference proteome</keyword>
<evidence type="ECO:0000313" key="2">
    <source>
        <dbReference type="EMBL" id="KAL3419941.1"/>
    </source>
</evidence>
<protein>
    <submittedName>
        <fullName evidence="2">Thioesterase superfamily protein</fullName>
    </submittedName>
</protein>
<dbReference type="SUPFAM" id="SSF54637">
    <property type="entry name" value="Thioesterase/thiol ester dehydrase-isomerase"/>
    <property type="match status" value="1"/>
</dbReference>
<dbReference type="InterPro" id="IPR052061">
    <property type="entry name" value="PTE-AB_protein"/>
</dbReference>
<sequence length="191" mass="20966">MDDPDLTFFRSVPWCAALINDPLYKITPTLARQPKSSTEDELWAVTLKTAQTFPHCLSFSASPSSPSPSQKPYISSLRMLISLGAGLNGHPDVCHGGILATILDDSMGFLLVLNAALSGGEMENRKTSTVSLNVRFLQPVKTPNIIRVDASIKEVKGRKHFCEAIIRDHEGVKMAEADALWIAHRVEEPKL</sequence>
<dbReference type="PANTHER" id="PTHR47260">
    <property type="entry name" value="UPF0644 PROTEIN PB2B4.06"/>
    <property type="match status" value="1"/>
</dbReference>
<dbReference type="Gene3D" id="3.10.129.10">
    <property type="entry name" value="Hotdog Thioesterase"/>
    <property type="match status" value="1"/>
</dbReference>
<name>A0ABR4P9E8_9HELO</name>
<proteinExistence type="predicted"/>
<feature type="domain" description="Thioesterase" evidence="1">
    <location>
        <begin position="93"/>
        <end position="174"/>
    </location>
</feature>
<dbReference type="Pfam" id="PF03061">
    <property type="entry name" value="4HBT"/>
    <property type="match status" value="1"/>
</dbReference>
<gene>
    <name evidence="2" type="ORF">PVAG01_08440</name>
</gene>
<dbReference type="InterPro" id="IPR006683">
    <property type="entry name" value="Thioestr_dom"/>
</dbReference>
<dbReference type="EMBL" id="JBFCZG010000007">
    <property type="protein sequence ID" value="KAL3419941.1"/>
    <property type="molecule type" value="Genomic_DNA"/>
</dbReference>
<dbReference type="Proteomes" id="UP001629113">
    <property type="component" value="Unassembled WGS sequence"/>
</dbReference>